<keyword evidence="4 6" id="KW-1133">Transmembrane helix</keyword>
<evidence type="ECO:0000313" key="9">
    <source>
        <dbReference type="Proteomes" id="UP000251717"/>
    </source>
</evidence>
<evidence type="ECO:0000256" key="5">
    <source>
        <dbReference type="ARBA" id="ARBA00023136"/>
    </source>
</evidence>
<evidence type="ECO:0000256" key="1">
    <source>
        <dbReference type="ARBA" id="ARBA00004141"/>
    </source>
</evidence>
<dbReference type="OrthoDB" id="117970at2157"/>
<dbReference type="PROSITE" id="PS51257">
    <property type="entry name" value="PROKAR_LIPOPROTEIN"/>
    <property type="match status" value="1"/>
</dbReference>
<dbReference type="AlphaFoldDB" id="A0A315XMA8"/>
<feature type="transmembrane region" description="Helical" evidence="6">
    <location>
        <begin position="198"/>
        <end position="220"/>
    </location>
</feature>
<feature type="transmembrane region" description="Helical" evidence="6">
    <location>
        <begin position="363"/>
        <end position="386"/>
    </location>
</feature>
<dbReference type="InterPro" id="IPR020846">
    <property type="entry name" value="MFS_dom"/>
</dbReference>
<dbReference type="PANTHER" id="PTHR42718">
    <property type="entry name" value="MAJOR FACILITATOR SUPERFAMILY MULTIDRUG TRANSPORTER MFSC"/>
    <property type="match status" value="1"/>
</dbReference>
<comment type="caution">
    <text evidence="8">The sequence shown here is derived from an EMBL/GenBank/DDBJ whole genome shotgun (WGS) entry which is preliminary data.</text>
</comment>
<dbReference type="GO" id="GO:0022857">
    <property type="term" value="F:transmembrane transporter activity"/>
    <property type="evidence" value="ECO:0007669"/>
    <property type="project" value="InterPro"/>
</dbReference>
<feature type="transmembrane region" description="Helical" evidence="6">
    <location>
        <begin position="332"/>
        <end position="351"/>
    </location>
</feature>
<feature type="domain" description="Major facilitator superfamily (MFS) profile" evidence="7">
    <location>
        <begin position="12"/>
        <end position="502"/>
    </location>
</feature>
<dbReference type="Proteomes" id="UP000251717">
    <property type="component" value="Unassembled WGS sequence"/>
</dbReference>
<keyword evidence="9" id="KW-1185">Reference proteome</keyword>
<dbReference type="PROSITE" id="PS50850">
    <property type="entry name" value="MFS"/>
    <property type="match status" value="1"/>
</dbReference>
<comment type="subcellular location">
    <subcellularLocation>
        <location evidence="1">Membrane</location>
        <topology evidence="1">Multi-pass membrane protein</topology>
    </subcellularLocation>
</comment>
<evidence type="ECO:0000256" key="2">
    <source>
        <dbReference type="ARBA" id="ARBA00022448"/>
    </source>
</evidence>
<keyword evidence="3 6" id="KW-0812">Transmembrane</keyword>
<feature type="transmembrane region" description="Helical" evidence="6">
    <location>
        <begin position="12"/>
        <end position="34"/>
    </location>
</feature>
<dbReference type="PRINTS" id="PR01036">
    <property type="entry name" value="TCRTETB"/>
</dbReference>
<feature type="transmembrane region" description="Helical" evidence="6">
    <location>
        <begin position="303"/>
        <end position="320"/>
    </location>
</feature>
<feature type="transmembrane region" description="Helical" evidence="6">
    <location>
        <begin position="46"/>
        <end position="66"/>
    </location>
</feature>
<dbReference type="PANTHER" id="PTHR42718:SF9">
    <property type="entry name" value="MAJOR FACILITATOR SUPERFAMILY MULTIDRUG TRANSPORTER MFSC"/>
    <property type="match status" value="1"/>
</dbReference>
<feature type="transmembrane region" description="Helical" evidence="6">
    <location>
        <begin position="266"/>
        <end position="291"/>
    </location>
</feature>
<dbReference type="CDD" id="cd17321">
    <property type="entry name" value="MFS_MMR_MDR_like"/>
    <property type="match status" value="1"/>
</dbReference>
<evidence type="ECO:0000259" key="7">
    <source>
        <dbReference type="PROSITE" id="PS50850"/>
    </source>
</evidence>
<organism evidence="8 9">
    <name type="scientific">Methanobrevibacter thaueri</name>
    <dbReference type="NCBI Taxonomy" id="190975"/>
    <lineage>
        <taxon>Archaea</taxon>
        <taxon>Methanobacteriati</taxon>
        <taxon>Methanobacteriota</taxon>
        <taxon>Methanomada group</taxon>
        <taxon>Methanobacteria</taxon>
        <taxon>Methanobacteriales</taxon>
        <taxon>Methanobacteriaceae</taxon>
        <taxon>Methanobrevibacter</taxon>
    </lineage>
</organism>
<feature type="transmembrane region" description="Helical" evidence="6">
    <location>
        <begin position="136"/>
        <end position="155"/>
    </location>
</feature>
<protein>
    <submittedName>
        <fullName evidence="8">Antiseptic resistance protein</fullName>
    </submittedName>
</protein>
<feature type="transmembrane region" description="Helical" evidence="6">
    <location>
        <begin position="226"/>
        <end position="245"/>
    </location>
</feature>
<dbReference type="Gene3D" id="1.20.1720.10">
    <property type="entry name" value="Multidrug resistance protein D"/>
    <property type="match status" value="1"/>
</dbReference>
<gene>
    <name evidence="8" type="primary">qacA_3</name>
    <name evidence="8" type="ORF">MBBTH_10670</name>
</gene>
<dbReference type="Pfam" id="PF07690">
    <property type="entry name" value="MFS_1"/>
    <property type="match status" value="1"/>
</dbReference>
<accession>A0A315XMA8</accession>
<dbReference type="InterPro" id="IPR036259">
    <property type="entry name" value="MFS_trans_sf"/>
</dbReference>
<evidence type="ECO:0000256" key="4">
    <source>
        <dbReference type="ARBA" id="ARBA00022989"/>
    </source>
</evidence>
<feature type="transmembrane region" description="Helical" evidence="6">
    <location>
        <begin position="475"/>
        <end position="497"/>
    </location>
</feature>
<feature type="transmembrane region" description="Helical" evidence="6">
    <location>
        <begin position="407"/>
        <end position="429"/>
    </location>
</feature>
<dbReference type="SUPFAM" id="SSF103473">
    <property type="entry name" value="MFS general substrate transporter"/>
    <property type="match status" value="1"/>
</dbReference>
<dbReference type="Gene3D" id="1.20.1250.20">
    <property type="entry name" value="MFS general substrate transporter like domains"/>
    <property type="match status" value="1"/>
</dbReference>
<sequence>MNESVKEHSWIPLVLVACASFIITLDATFMNVSISKVVVDLHTDVSTIQLIMSFYTLITAAFMLLSTKLQDIVGKKKLFIIGTILYGVGTFTAAISWSTPVLFIGWALIEGIAGALMTPATVSLISGIYTGEKRTFALAIESVMVSISAAVGPLFGGVMTTFLSWRWGFAVELIFVIFILVMQHKIPDFEPTESRKDLDITGTIISIIGLVLFVWGILMLTKDSSSVAIIAIGLIILAAFAWFEIRRKRNGKVPLLDMELFKDRNLRVGAIIRLIGCLAMGGALFAVSLFLQSVMQLNALNTGLTTLPMTIGLLIFAIAAPSLSAKFSHKTLIAAGSLIAIIGCVILSYQFRLNTTMYDLMPGLFVLGAGLGFVMSLSTDISLINIPKKSENNASGVLTTTQTLGESMGTALIGVILILGVMGGLSTAIDMYAPEHSNDPQFFDDAANYLQAAGTENITQDNTVMNAVEVIIQEAMGFVMVITAILLGIVFIATLRLQPKKQ</sequence>
<dbReference type="InterPro" id="IPR011701">
    <property type="entry name" value="MFS"/>
</dbReference>
<keyword evidence="2" id="KW-0813">Transport</keyword>
<dbReference type="GO" id="GO:0016020">
    <property type="term" value="C:membrane"/>
    <property type="evidence" value="ECO:0007669"/>
    <property type="project" value="UniProtKB-SubCell"/>
</dbReference>
<keyword evidence="5 6" id="KW-0472">Membrane</keyword>
<evidence type="ECO:0000313" key="8">
    <source>
        <dbReference type="EMBL" id="PWB87501.1"/>
    </source>
</evidence>
<reference evidence="8 9" key="1">
    <citation type="submission" date="2017-03" db="EMBL/GenBank/DDBJ databases">
        <title>Genome sequence of Methanobrevibacter thaueri.</title>
        <authorList>
            <person name="Poehlein A."/>
            <person name="Seedorf H."/>
            <person name="Daniel R."/>
        </authorList>
    </citation>
    <scope>NUCLEOTIDE SEQUENCE [LARGE SCALE GENOMIC DNA]</scope>
    <source>
        <strain evidence="8 9">DSM 11995</strain>
    </source>
</reference>
<feature type="transmembrane region" description="Helical" evidence="6">
    <location>
        <begin position="167"/>
        <end position="186"/>
    </location>
</feature>
<feature type="transmembrane region" description="Helical" evidence="6">
    <location>
        <begin position="78"/>
        <end position="97"/>
    </location>
</feature>
<name>A0A315XMA8_9EURY</name>
<evidence type="ECO:0000256" key="6">
    <source>
        <dbReference type="SAM" id="Phobius"/>
    </source>
</evidence>
<feature type="transmembrane region" description="Helical" evidence="6">
    <location>
        <begin position="103"/>
        <end position="129"/>
    </location>
</feature>
<dbReference type="EMBL" id="MZGS01000020">
    <property type="protein sequence ID" value="PWB87501.1"/>
    <property type="molecule type" value="Genomic_DNA"/>
</dbReference>
<evidence type="ECO:0000256" key="3">
    <source>
        <dbReference type="ARBA" id="ARBA00022692"/>
    </source>
</evidence>
<proteinExistence type="predicted"/>